<dbReference type="NCBIfam" id="TIGR01494">
    <property type="entry name" value="ATPase_P-type"/>
    <property type="match status" value="1"/>
</dbReference>
<dbReference type="InterPro" id="IPR004014">
    <property type="entry name" value="ATPase_P-typ_cation-transptr_N"/>
</dbReference>
<keyword evidence="7" id="KW-1278">Translocase</keyword>
<proteinExistence type="predicted"/>
<feature type="transmembrane region" description="Helical" evidence="11">
    <location>
        <begin position="279"/>
        <end position="299"/>
    </location>
</feature>
<dbReference type="PRINTS" id="PR00119">
    <property type="entry name" value="CATATPASE"/>
</dbReference>
<dbReference type="Gene3D" id="3.40.50.1000">
    <property type="entry name" value="HAD superfamily/HAD-like"/>
    <property type="match status" value="2"/>
</dbReference>
<protein>
    <recommendedName>
        <fullName evidence="12">Cation-transporting P-type ATPase N-terminal domain-containing protein</fullName>
    </recommendedName>
</protein>
<feature type="region of interest" description="Disordered" evidence="10">
    <location>
        <begin position="499"/>
        <end position="535"/>
    </location>
</feature>
<dbReference type="GO" id="GO:0016020">
    <property type="term" value="C:membrane"/>
    <property type="evidence" value="ECO:0007669"/>
    <property type="project" value="UniProtKB-SubCell"/>
</dbReference>
<dbReference type="Gene3D" id="2.70.150.10">
    <property type="entry name" value="Calcium-transporting ATPase, cytoplasmic transduction domain A"/>
    <property type="match status" value="1"/>
</dbReference>
<dbReference type="FunFam" id="2.70.150.10:FF:000055">
    <property type="entry name" value="Calcium-transporting ATPase"/>
    <property type="match status" value="1"/>
</dbReference>
<evidence type="ECO:0000256" key="1">
    <source>
        <dbReference type="ARBA" id="ARBA00004141"/>
    </source>
</evidence>
<keyword evidence="8 11" id="KW-1133">Transmembrane helix</keyword>
<dbReference type="Pfam" id="PF00689">
    <property type="entry name" value="Cation_ATPase_C"/>
    <property type="match status" value="1"/>
</dbReference>
<feature type="domain" description="Cation-transporting P-type ATPase N-terminal" evidence="12">
    <location>
        <begin position="34"/>
        <end position="100"/>
    </location>
</feature>
<dbReference type="FunFam" id="3.40.1110.10:FF:000037">
    <property type="entry name" value="Calcium-transporting ATPase"/>
    <property type="match status" value="1"/>
</dbReference>
<dbReference type="InterPro" id="IPR008250">
    <property type="entry name" value="ATPase_P-typ_transduc_dom_A_sf"/>
</dbReference>
<keyword evidence="4" id="KW-0106">Calcium</keyword>
<dbReference type="EMBL" id="JACMSC010000110">
    <property type="protein sequence ID" value="KAG6466846.1"/>
    <property type="molecule type" value="Genomic_DNA"/>
</dbReference>
<dbReference type="SUPFAM" id="SSF56784">
    <property type="entry name" value="HAD-like"/>
    <property type="match status" value="1"/>
</dbReference>
<reference evidence="13 14" key="1">
    <citation type="submission" date="2020-08" db="EMBL/GenBank/DDBJ databases">
        <title>Plant Genome Project.</title>
        <authorList>
            <person name="Zhang R.-G."/>
        </authorList>
    </citation>
    <scope>NUCLEOTIDE SEQUENCE [LARGE SCALE GENOMIC DNA]</scope>
    <source>
        <tissue evidence="13">Rhizome</tissue>
    </source>
</reference>
<feature type="transmembrane region" description="Helical" evidence="11">
    <location>
        <begin position="994"/>
        <end position="1012"/>
    </location>
</feature>
<dbReference type="PANTHER" id="PTHR42861">
    <property type="entry name" value="CALCIUM-TRANSPORTING ATPASE"/>
    <property type="match status" value="1"/>
</dbReference>
<name>A0A8J5C4J9_ZINOF</name>
<dbReference type="InterPro" id="IPR018303">
    <property type="entry name" value="ATPase_P-typ_P_site"/>
</dbReference>
<dbReference type="InterPro" id="IPR006068">
    <property type="entry name" value="ATPase_P-typ_cation-transptr_C"/>
</dbReference>
<dbReference type="InterPro" id="IPR001757">
    <property type="entry name" value="P_typ_ATPase"/>
</dbReference>
<organism evidence="13 14">
    <name type="scientific">Zingiber officinale</name>
    <name type="common">Ginger</name>
    <name type="synonym">Amomum zingiber</name>
    <dbReference type="NCBI Taxonomy" id="94328"/>
    <lineage>
        <taxon>Eukaryota</taxon>
        <taxon>Viridiplantae</taxon>
        <taxon>Streptophyta</taxon>
        <taxon>Embryophyta</taxon>
        <taxon>Tracheophyta</taxon>
        <taxon>Spermatophyta</taxon>
        <taxon>Magnoliopsida</taxon>
        <taxon>Liliopsida</taxon>
        <taxon>Zingiberales</taxon>
        <taxon>Zingiberaceae</taxon>
        <taxon>Zingiber</taxon>
    </lineage>
</organism>
<keyword evidence="2 11" id="KW-0812">Transmembrane</keyword>
<dbReference type="Gene3D" id="3.40.1110.10">
    <property type="entry name" value="Calcium-transporting ATPase, cytoplasmic domain N"/>
    <property type="match status" value="2"/>
</dbReference>
<gene>
    <name evidence="13" type="ORF">ZIOFF_075330</name>
</gene>
<accession>A0A8J5C4J9</accession>
<evidence type="ECO:0000256" key="2">
    <source>
        <dbReference type="ARBA" id="ARBA00022692"/>
    </source>
</evidence>
<dbReference type="InterPro" id="IPR023214">
    <property type="entry name" value="HAD_sf"/>
</dbReference>
<comment type="caution">
    <text evidence="13">The sequence shown here is derived from an EMBL/GenBank/DDBJ whole genome shotgun (WGS) entry which is preliminary data.</text>
</comment>
<feature type="transmembrane region" description="Helical" evidence="11">
    <location>
        <begin position="1177"/>
        <end position="1198"/>
    </location>
</feature>
<comment type="subcellular location">
    <subcellularLocation>
        <location evidence="1">Membrane</location>
        <topology evidence="1">Multi-pass membrane protein</topology>
    </subcellularLocation>
</comment>
<dbReference type="GO" id="GO:0070588">
    <property type="term" value="P:calcium ion transmembrane transport"/>
    <property type="evidence" value="ECO:0007669"/>
    <property type="project" value="UniProtKB-ARBA"/>
</dbReference>
<keyword evidence="6" id="KW-0460">Magnesium</keyword>
<sequence>MNDAYAKSVPEVSLPTPLSRQCRAASLLDSSARRLCFLPQVLEAFGVDPSKGLSDFQVSQNANIYGRNGTPFWRRVLKQFDDLLVKILIAAAIVSFLLALINGETGFTAFLEPSVILLILAANAAVGVITETNAEKALEELRAYQADVATVLRNGCFSILPATELVPGDIVEVGVGCKVPADLRMVEMLSSQLRVDQAILTGESCSVAKDLEPTVATNAVYQDKTNILFSGTVVVVGRARAIVVGVGSNTAMGSIRDAMLRTNDETTPLKKKLDEFGTFLAKVIAGICVLVWVVNIGHFHDPSHGGIMRGAIHYFKDFEKLKPNRIIVELRTRSAEKNAFTDEKQHYNCLMLFIVKLRCLALGTKRMARLNAIVRSLPSVETLGCTTVICSDKTGTLTTNMMSVSKESLRGEEDFDIEDSVGDGDSDAGETSCEFAMARSAFVTVSRNHFLRFRHQRSPLFASVFVVCRCSQKSATAPLLAEPSSSSLLLAEPGSSSPLLAEPSSSSPLLTEAPASPVLSSTEAQRRRRRSQKPGVACSTATLAEASSSPALLAEACRCSQQPAVARNRYYGGYWVDLLNKLVCVVQSVHRGPITYEYAVTGTTFAPEGMIFDATGVQLEFPAQFPCLLHIAMCSALCNESMLQYNPDKKNYEKIGESTEVALRVLVEKVGLPGFDSMPSALNILSKHERASYCNHYWEHQFKKMSVLEFSRDRKMMSVLCSRKQQEIMFSKGAPECIISRCTHILCNEDGSSVPLTNDIRIALEERFRSFAGKDTLRCLALALKRMPMGQQTLCYDDETNLTFIGLIGMLDPPRNEVRNAMLSCMSAGIRVIVVTGDNKTTAESLCRRIGAFDHLNDFTGYSYTASEFEELLPTDRALALQRMVLFTRINLVPNYVVNKDASDLDKVNPSEGLDRDIRDYYMIGSGTRGSAPLHPSDRISASRGYAPLRPSDPISGSWRSAPLRPSDRIRNMGLCSLHPLTQFRIGSPPPGALLPYVLLIGSLPPWALLPLRPSNRIFASRGSAPYVLLIGSHEHGALPQHPPVRFLIDLIISLPYGAMLRPFAVNFKALSPVTPLLLLQEILSDDLVYQCDNRVEPSHKRMLVEALQNQNEVVAMTGDGVNDAPALKKADIGIAMGSGTAVAKSASDMVLADDNFASIVAAVAEGRAIYTNTKQFIRYMISSNIGEVVCIFVAAVLGMPDTLVPVQLLWVNLVTDGLPATAIGFNKLDTNVMMAKPRKVNEAVVTGWLFFRYLVIGAYVGLATIAGFVWWFVYSDKGPKLPYNELVNFDSCSTRKTSYPCSIFDDRHPSTVSMTVLVVVEMFNALNNLSENQSLLVIPPWSNIWLLASIALTMFLHVLILYVEPLSTLFAVTPLSWTDWAVVLYLSFPVEGSTLGSENMMFFQKGNAETSKPGFLNHSQCSN</sequence>
<dbReference type="Pfam" id="PF13246">
    <property type="entry name" value="Cation_ATPase"/>
    <property type="match status" value="1"/>
</dbReference>
<evidence type="ECO:0000313" key="13">
    <source>
        <dbReference type="EMBL" id="KAG6466846.1"/>
    </source>
</evidence>
<dbReference type="SUPFAM" id="SSF81665">
    <property type="entry name" value="Calcium ATPase, transmembrane domain M"/>
    <property type="match status" value="1"/>
</dbReference>
<feature type="transmembrane region" description="Helical" evidence="11">
    <location>
        <begin position="107"/>
        <end position="129"/>
    </location>
</feature>
<dbReference type="InterPro" id="IPR023298">
    <property type="entry name" value="ATPase_P-typ_TM_dom_sf"/>
</dbReference>
<dbReference type="Pfam" id="PF08282">
    <property type="entry name" value="Hydrolase_3"/>
    <property type="match status" value="1"/>
</dbReference>
<evidence type="ECO:0000256" key="8">
    <source>
        <dbReference type="ARBA" id="ARBA00022989"/>
    </source>
</evidence>
<keyword evidence="9 11" id="KW-0472">Membrane</keyword>
<evidence type="ECO:0000256" key="5">
    <source>
        <dbReference type="ARBA" id="ARBA00022840"/>
    </source>
</evidence>
<keyword evidence="5" id="KW-0067">ATP-binding</keyword>
<evidence type="ECO:0000313" key="14">
    <source>
        <dbReference type="Proteomes" id="UP000734854"/>
    </source>
</evidence>
<feature type="transmembrane region" description="Helical" evidence="11">
    <location>
        <begin position="1250"/>
        <end position="1274"/>
    </location>
</feature>
<dbReference type="SUPFAM" id="SSF81653">
    <property type="entry name" value="Calcium ATPase, transduction domain A"/>
    <property type="match status" value="1"/>
</dbReference>
<evidence type="ECO:0000256" key="10">
    <source>
        <dbReference type="SAM" id="MobiDB-lite"/>
    </source>
</evidence>
<dbReference type="Pfam" id="PF00122">
    <property type="entry name" value="E1-E2_ATPase"/>
    <property type="match status" value="1"/>
</dbReference>
<dbReference type="GO" id="GO:0016887">
    <property type="term" value="F:ATP hydrolysis activity"/>
    <property type="evidence" value="ECO:0007669"/>
    <property type="project" value="InterPro"/>
</dbReference>
<dbReference type="FunFam" id="1.20.1110.10:FF:000065">
    <property type="entry name" value="Sarcoplasmic/endoplasmic reticulum calcium ATPase 1"/>
    <property type="match status" value="1"/>
</dbReference>
<dbReference type="InterPro" id="IPR059000">
    <property type="entry name" value="ATPase_P-type_domA"/>
</dbReference>
<evidence type="ECO:0000256" key="3">
    <source>
        <dbReference type="ARBA" id="ARBA00022741"/>
    </source>
</evidence>
<dbReference type="InterPro" id="IPR036412">
    <property type="entry name" value="HAD-like_sf"/>
</dbReference>
<feature type="transmembrane region" description="Helical" evidence="11">
    <location>
        <begin position="83"/>
        <end position="101"/>
    </location>
</feature>
<evidence type="ECO:0000256" key="7">
    <source>
        <dbReference type="ARBA" id="ARBA00022967"/>
    </source>
</evidence>
<dbReference type="SMART" id="SM00831">
    <property type="entry name" value="Cation_ATPase_N"/>
    <property type="match status" value="1"/>
</dbReference>
<feature type="compositionally biased region" description="Low complexity" evidence="10">
    <location>
        <begin position="499"/>
        <end position="517"/>
    </location>
</feature>
<dbReference type="SUPFAM" id="SSF81660">
    <property type="entry name" value="Metal cation-transporting ATPase, ATP-binding domain N"/>
    <property type="match status" value="1"/>
</dbReference>
<keyword evidence="3" id="KW-0547">Nucleotide-binding</keyword>
<evidence type="ECO:0000256" key="9">
    <source>
        <dbReference type="ARBA" id="ARBA00023136"/>
    </source>
</evidence>
<dbReference type="GO" id="GO:0005524">
    <property type="term" value="F:ATP binding"/>
    <property type="evidence" value="ECO:0007669"/>
    <property type="project" value="UniProtKB-KW"/>
</dbReference>
<dbReference type="Pfam" id="PF00690">
    <property type="entry name" value="Cation_ATPase_N"/>
    <property type="match status" value="1"/>
</dbReference>
<dbReference type="GO" id="GO:0046873">
    <property type="term" value="F:metal ion transmembrane transporter activity"/>
    <property type="evidence" value="ECO:0007669"/>
    <property type="project" value="UniProtKB-ARBA"/>
</dbReference>
<dbReference type="InterPro" id="IPR023299">
    <property type="entry name" value="ATPase_P-typ_cyto_dom_N"/>
</dbReference>
<evidence type="ECO:0000259" key="12">
    <source>
        <dbReference type="SMART" id="SM00831"/>
    </source>
</evidence>
<evidence type="ECO:0000256" key="6">
    <source>
        <dbReference type="ARBA" id="ARBA00022842"/>
    </source>
</evidence>
<dbReference type="PROSITE" id="PS00154">
    <property type="entry name" value="ATPASE_E1_E2"/>
    <property type="match status" value="1"/>
</dbReference>
<keyword evidence="14" id="KW-1185">Reference proteome</keyword>
<evidence type="ECO:0000256" key="4">
    <source>
        <dbReference type="ARBA" id="ARBA00022837"/>
    </source>
</evidence>
<dbReference type="Gene3D" id="1.20.1110.10">
    <property type="entry name" value="Calcium-transporting ATPase, transmembrane domain"/>
    <property type="match status" value="3"/>
</dbReference>
<dbReference type="Proteomes" id="UP000734854">
    <property type="component" value="Unassembled WGS sequence"/>
</dbReference>
<feature type="transmembrane region" description="Helical" evidence="11">
    <location>
        <begin position="1345"/>
        <end position="1363"/>
    </location>
</feature>
<feature type="transmembrane region" description="Helical" evidence="11">
    <location>
        <begin position="1210"/>
        <end position="1229"/>
    </location>
</feature>
<evidence type="ECO:0000256" key="11">
    <source>
        <dbReference type="SAM" id="Phobius"/>
    </source>
</evidence>
<dbReference type="PRINTS" id="PR00120">
    <property type="entry name" value="HATPASE"/>
</dbReference>